<dbReference type="InterPro" id="IPR053136">
    <property type="entry name" value="UTP_pyrophosphatase-like"/>
</dbReference>
<dbReference type="PANTHER" id="PTHR30399:SF1">
    <property type="entry name" value="UTP PYROPHOSPHATASE"/>
    <property type="match status" value="1"/>
</dbReference>
<dbReference type="PANTHER" id="PTHR30399">
    <property type="entry name" value="UNCHARACTERIZED PROTEIN YGJP"/>
    <property type="match status" value="1"/>
</dbReference>
<proteinExistence type="predicted"/>
<comment type="caution">
    <text evidence="2">The sequence shown here is derived from an EMBL/GenBank/DDBJ whole genome shotgun (WGS) entry which is preliminary data.</text>
</comment>
<dbReference type="Gene3D" id="3.30.2010.10">
    <property type="entry name" value="Metalloproteases ('zincins'), catalytic domain"/>
    <property type="match status" value="1"/>
</dbReference>
<dbReference type="Proteomes" id="UP000614811">
    <property type="component" value="Unassembled WGS sequence"/>
</dbReference>
<dbReference type="RefSeq" id="WP_189402355.1">
    <property type="nucleotide sequence ID" value="NZ_BMXA01000006.1"/>
</dbReference>
<feature type="domain" description="YgjP-like metallopeptidase" evidence="1">
    <location>
        <begin position="22"/>
        <end position="230"/>
    </location>
</feature>
<gene>
    <name evidence="2" type="ORF">GCM10008090_28260</name>
</gene>
<dbReference type="CDD" id="cd07344">
    <property type="entry name" value="M48_yhfN_like"/>
    <property type="match status" value="1"/>
</dbReference>
<evidence type="ECO:0000313" key="2">
    <source>
        <dbReference type="EMBL" id="GHA16933.1"/>
    </source>
</evidence>
<organism evidence="2 3">
    <name type="scientific">Arenicella chitinivorans</name>
    <dbReference type="NCBI Taxonomy" id="1329800"/>
    <lineage>
        <taxon>Bacteria</taxon>
        <taxon>Pseudomonadati</taxon>
        <taxon>Pseudomonadota</taxon>
        <taxon>Gammaproteobacteria</taxon>
        <taxon>Arenicellales</taxon>
        <taxon>Arenicellaceae</taxon>
        <taxon>Arenicella</taxon>
    </lineage>
</organism>
<accession>A0A918VQL1</accession>
<reference evidence="2" key="2">
    <citation type="submission" date="2020-09" db="EMBL/GenBank/DDBJ databases">
        <authorList>
            <person name="Sun Q."/>
            <person name="Kim S."/>
        </authorList>
    </citation>
    <scope>NUCLEOTIDE SEQUENCE</scope>
    <source>
        <strain evidence="2">KCTC 12711</strain>
    </source>
</reference>
<dbReference type="EMBL" id="BMXA01000006">
    <property type="protein sequence ID" value="GHA16933.1"/>
    <property type="molecule type" value="Genomic_DNA"/>
</dbReference>
<dbReference type="AlphaFoldDB" id="A0A918VQL1"/>
<dbReference type="InterPro" id="IPR002725">
    <property type="entry name" value="YgjP-like_metallopeptidase"/>
</dbReference>
<dbReference type="Pfam" id="PF01863">
    <property type="entry name" value="YgjP-like"/>
    <property type="match status" value="1"/>
</dbReference>
<sequence length="237" mass="27344">MKTTDILIDDLTVTIIRSARRRRLTLEVHPKGIRARAPSRMPVRDIVDFVTLKREWLHKALRALPERPADAPFADGATILLNGGLVKVRFRIGQRGGIQLSDNTLLIPVLQSHLPIVESARNKLVKWLKQHAALAIEQRVAHYAAQMSVQRTPCHTIKVRDYKRRWGSCDTNGNLAFNWRIIMAPPATLDYVVVHELAHCFEFNHSRRFWQIVEEIVPDRRAHQAWLDSHGYQMYTV</sequence>
<keyword evidence="3" id="KW-1185">Reference proteome</keyword>
<evidence type="ECO:0000313" key="3">
    <source>
        <dbReference type="Proteomes" id="UP000614811"/>
    </source>
</evidence>
<name>A0A918VQL1_9GAMM</name>
<reference evidence="2" key="1">
    <citation type="journal article" date="2014" name="Int. J. Syst. Evol. Microbiol.">
        <title>Complete genome sequence of Corynebacterium casei LMG S-19264T (=DSM 44701T), isolated from a smear-ripened cheese.</title>
        <authorList>
            <consortium name="US DOE Joint Genome Institute (JGI-PGF)"/>
            <person name="Walter F."/>
            <person name="Albersmeier A."/>
            <person name="Kalinowski J."/>
            <person name="Ruckert C."/>
        </authorList>
    </citation>
    <scope>NUCLEOTIDE SEQUENCE</scope>
    <source>
        <strain evidence="2">KCTC 12711</strain>
    </source>
</reference>
<protein>
    <recommendedName>
        <fullName evidence="1">YgjP-like metallopeptidase domain-containing protein</fullName>
    </recommendedName>
</protein>
<evidence type="ECO:0000259" key="1">
    <source>
        <dbReference type="Pfam" id="PF01863"/>
    </source>
</evidence>